<keyword evidence="1" id="KW-0812">Transmembrane</keyword>
<feature type="transmembrane region" description="Helical" evidence="1">
    <location>
        <begin position="241"/>
        <end position="261"/>
    </location>
</feature>
<evidence type="ECO:0000313" key="3">
    <source>
        <dbReference type="EMBL" id="GIL39560.1"/>
    </source>
</evidence>
<dbReference type="Pfam" id="PF01757">
    <property type="entry name" value="Acyl_transf_3"/>
    <property type="match status" value="1"/>
</dbReference>
<feature type="domain" description="Acyltransferase 3" evidence="2">
    <location>
        <begin position="15"/>
        <end position="357"/>
    </location>
</feature>
<dbReference type="GO" id="GO:0016747">
    <property type="term" value="F:acyltransferase activity, transferring groups other than amino-acyl groups"/>
    <property type="evidence" value="ECO:0007669"/>
    <property type="project" value="InterPro"/>
</dbReference>
<feature type="transmembrane region" description="Helical" evidence="1">
    <location>
        <begin position="91"/>
        <end position="113"/>
    </location>
</feature>
<proteinExistence type="predicted"/>
<dbReference type="EMBL" id="BOPV01000001">
    <property type="protein sequence ID" value="GIL39560.1"/>
    <property type="molecule type" value="Genomic_DNA"/>
</dbReference>
<reference evidence="3" key="1">
    <citation type="submission" date="2021-02" db="EMBL/GenBank/DDBJ databases">
        <title>Genome sequence of Rhodospirillales sp. strain TMPK1 isolated from soil.</title>
        <authorList>
            <person name="Nakai R."/>
            <person name="Kusada H."/>
            <person name="Tamaki H."/>
        </authorList>
    </citation>
    <scope>NUCLEOTIDE SEQUENCE</scope>
    <source>
        <strain evidence="3">TMPK1</strain>
    </source>
</reference>
<feature type="transmembrane region" description="Helical" evidence="1">
    <location>
        <begin position="21"/>
        <end position="39"/>
    </location>
</feature>
<organism evidence="3 4">
    <name type="scientific">Roseiterribacter gracilis</name>
    <dbReference type="NCBI Taxonomy" id="2812848"/>
    <lineage>
        <taxon>Bacteria</taxon>
        <taxon>Pseudomonadati</taxon>
        <taxon>Pseudomonadota</taxon>
        <taxon>Alphaproteobacteria</taxon>
        <taxon>Rhodospirillales</taxon>
        <taxon>Roseiterribacteraceae</taxon>
        <taxon>Roseiterribacter</taxon>
    </lineage>
</organism>
<feature type="transmembrane region" description="Helical" evidence="1">
    <location>
        <begin position="59"/>
        <end position="79"/>
    </location>
</feature>
<comment type="caution">
    <text evidence="3">The sequence shown here is derived from an EMBL/GenBank/DDBJ whole genome shotgun (WGS) entry which is preliminary data.</text>
</comment>
<dbReference type="AlphaFoldDB" id="A0A8S8XEQ5"/>
<feature type="transmembrane region" description="Helical" evidence="1">
    <location>
        <begin position="281"/>
        <end position="299"/>
    </location>
</feature>
<dbReference type="PANTHER" id="PTHR36927:SF3">
    <property type="entry name" value="GLUCANS BIOSYNTHESIS PROTEIN C"/>
    <property type="match status" value="1"/>
</dbReference>
<evidence type="ECO:0000256" key="1">
    <source>
        <dbReference type="SAM" id="Phobius"/>
    </source>
</evidence>
<dbReference type="InterPro" id="IPR050623">
    <property type="entry name" value="Glucan_succinyl_AcylTrfase"/>
</dbReference>
<evidence type="ECO:0000313" key="4">
    <source>
        <dbReference type="Proteomes" id="UP000681075"/>
    </source>
</evidence>
<dbReference type="InterPro" id="IPR002656">
    <property type="entry name" value="Acyl_transf_3_dom"/>
</dbReference>
<feature type="transmembrane region" description="Helical" evidence="1">
    <location>
        <begin position="147"/>
        <end position="165"/>
    </location>
</feature>
<protein>
    <submittedName>
        <fullName evidence="3">Acetyltransferase</fullName>
    </submittedName>
</protein>
<name>A0A8S8XEQ5_9PROT</name>
<accession>A0A8S8XEQ5</accession>
<feature type="transmembrane region" description="Helical" evidence="1">
    <location>
        <begin position="343"/>
        <end position="360"/>
    </location>
</feature>
<sequence>MTNPSLHAPSDRLWFLDWVRVGAFALLIPYHLGMFYVSWDWHVKSTYDGSAVEPLMLVTAPFRLALLFFVSGAATRFLADRTSAGGFARSRALRLLPPLLFGMFVICAPQAYFEGLAKDGLQPGFLDFLPRYWGFDHTLKHGFTWNHLWFVAYLLVYSLLLAVVLKPLRRLGDSSLFTTRLVIAVLPALVIGVGYALTRMWFSVTHALVNDWPNHVVYLPLFLLGFAMARSQQFWRAVESLRWPALACACVGYAVILWFFLQDGSGTPNPTFLFVLRMWRSAYAWMAILTVLGFARRYLNRPSAAVAWLNRGVFCFYIVHQTAIVLFGVALAPLKIGPVLEPVAILTLTVTSCLGIYALAERFGVAKLLLGLPPRASRPRRSPGFATS</sequence>
<dbReference type="PANTHER" id="PTHR36927">
    <property type="entry name" value="BLR4337 PROTEIN"/>
    <property type="match status" value="1"/>
</dbReference>
<feature type="transmembrane region" description="Helical" evidence="1">
    <location>
        <begin position="311"/>
        <end position="331"/>
    </location>
</feature>
<gene>
    <name evidence="3" type="ORF">TMPK1_17970</name>
</gene>
<dbReference type="Proteomes" id="UP000681075">
    <property type="component" value="Unassembled WGS sequence"/>
</dbReference>
<feature type="transmembrane region" description="Helical" evidence="1">
    <location>
        <begin position="212"/>
        <end position="229"/>
    </location>
</feature>
<keyword evidence="1" id="KW-0472">Membrane</keyword>
<dbReference type="RefSeq" id="WP_420242662.1">
    <property type="nucleotide sequence ID" value="NZ_BOPV01000001.1"/>
</dbReference>
<feature type="transmembrane region" description="Helical" evidence="1">
    <location>
        <begin position="177"/>
        <end position="197"/>
    </location>
</feature>
<evidence type="ECO:0000259" key="2">
    <source>
        <dbReference type="Pfam" id="PF01757"/>
    </source>
</evidence>
<keyword evidence="1" id="KW-1133">Transmembrane helix</keyword>
<keyword evidence="4" id="KW-1185">Reference proteome</keyword>